<dbReference type="Proteomes" id="UP000198939">
    <property type="component" value="Unassembled WGS sequence"/>
</dbReference>
<evidence type="ECO:0000313" key="1">
    <source>
        <dbReference type="EMBL" id="SEI17143.1"/>
    </source>
</evidence>
<dbReference type="EMBL" id="FOCV01000033">
    <property type="protein sequence ID" value="SEP01446.1"/>
    <property type="molecule type" value="Genomic_DNA"/>
</dbReference>
<gene>
    <name evidence="1" type="ORF">RTCCBAU85039_5576</name>
    <name evidence="2" type="ORF">SAMN05216228_103364</name>
</gene>
<reference evidence="3" key="1">
    <citation type="submission" date="2016-10" db="EMBL/GenBank/DDBJ databases">
        <authorList>
            <person name="Wibberg D."/>
        </authorList>
    </citation>
    <scope>NUCLEOTIDE SEQUENCE [LARGE SCALE GENOMIC DNA]</scope>
</reference>
<name>A0A1H8UEC4_9HYPH</name>
<organism evidence="1 3">
    <name type="scientific">Rhizobium tibeticum</name>
    <dbReference type="NCBI Taxonomy" id="501024"/>
    <lineage>
        <taxon>Bacteria</taxon>
        <taxon>Pseudomonadati</taxon>
        <taxon>Pseudomonadota</taxon>
        <taxon>Alphaproteobacteria</taxon>
        <taxon>Hyphomicrobiales</taxon>
        <taxon>Rhizobiaceae</taxon>
        <taxon>Rhizobium/Agrobacterium group</taxon>
        <taxon>Rhizobium</taxon>
    </lineage>
</organism>
<reference evidence="2 4" key="3">
    <citation type="submission" date="2016-10" db="EMBL/GenBank/DDBJ databases">
        <authorList>
            <person name="Varghese N."/>
            <person name="Submissions S."/>
        </authorList>
    </citation>
    <scope>NUCLEOTIDE SEQUENCE [LARGE SCALE GENOMIC DNA]</scope>
    <source>
        <strain evidence="2 4">CGMCC 1.7071</strain>
    </source>
</reference>
<accession>A0A1H8UEC4</accession>
<evidence type="ECO:0000313" key="3">
    <source>
        <dbReference type="Proteomes" id="UP000183063"/>
    </source>
</evidence>
<dbReference type="EMBL" id="FNXB01000042">
    <property type="protein sequence ID" value="SEI17143.1"/>
    <property type="molecule type" value="Genomic_DNA"/>
</dbReference>
<dbReference type="Proteomes" id="UP000183063">
    <property type="component" value="Unassembled WGS sequence"/>
</dbReference>
<keyword evidence="4" id="KW-1185">Reference proteome</keyword>
<reference evidence="1" key="2">
    <citation type="submission" date="2016-10" db="EMBL/GenBank/DDBJ databases">
        <authorList>
            <person name="de Groot N.N."/>
        </authorList>
    </citation>
    <scope>NUCLEOTIDE SEQUENCE [LARGE SCALE GENOMIC DNA]</scope>
    <source>
        <strain evidence="1">CCBAU85039</strain>
    </source>
</reference>
<dbReference type="AlphaFoldDB" id="A0A1H8UEC4"/>
<sequence>MAAPHRIIAIGPAALQALLVFWRQLRPGTVSKARNSATGFQHPEHHIGASYAPRMASISAIRVA</sequence>
<proteinExistence type="predicted"/>
<evidence type="ECO:0000313" key="4">
    <source>
        <dbReference type="Proteomes" id="UP000198939"/>
    </source>
</evidence>
<evidence type="ECO:0000313" key="2">
    <source>
        <dbReference type="EMBL" id="SEP01446.1"/>
    </source>
</evidence>
<protein>
    <submittedName>
        <fullName evidence="1">Uncharacterized protein</fullName>
    </submittedName>
</protein>